<dbReference type="AlphaFoldDB" id="A0A9Q0IY64"/>
<protein>
    <recommendedName>
        <fullName evidence="4">Centriole, cilia and spindle-associated protein</fullName>
    </recommendedName>
</protein>
<dbReference type="GO" id="GO:0005814">
    <property type="term" value="C:centriole"/>
    <property type="evidence" value="ECO:0007669"/>
    <property type="project" value="TreeGrafter"/>
</dbReference>
<dbReference type="OrthoDB" id="6616361at2759"/>
<sequence>MNMTQPKPTMAAVVTKKIRCTEYMKKFREPKWETFSKCYEDSLRYRLTRRVMEHSHKPWVWTGWDPGSDSSGRSTPRLSRSSRIAPLSVVPPQTRLEFRGRDRLSKFEPPPEPKPPFGGRDAKVQEVQRTETETSTAESGPVVSARRGLPKKCPGSSRPSETTETDAGPLESSDEELTKPALRRHPRRPPPPGGSGEESGGVRKPPRAKSQPSLLAKETLRPSGETVDACVQTTRRSSEKRVGNSERRRARSADLEKSRKSELTVADSHWVTEYMRCFSARLR</sequence>
<feature type="region of interest" description="Disordered" evidence="1">
    <location>
        <begin position="64"/>
        <end position="263"/>
    </location>
</feature>
<dbReference type="InterPro" id="IPR029774">
    <property type="entry name" value="CSAP"/>
</dbReference>
<proteinExistence type="predicted"/>
<dbReference type="GO" id="GO:0036064">
    <property type="term" value="C:ciliary basal body"/>
    <property type="evidence" value="ECO:0007669"/>
    <property type="project" value="TreeGrafter"/>
</dbReference>
<feature type="compositionally biased region" description="Basic and acidic residues" evidence="1">
    <location>
        <begin position="120"/>
        <end position="132"/>
    </location>
</feature>
<dbReference type="EMBL" id="JANIIK010000034">
    <property type="protein sequence ID" value="KAJ3615100.1"/>
    <property type="molecule type" value="Genomic_DNA"/>
</dbReference>
<comment type="caution">
    <text evidence="2">The sequence shown here is derived from an EMBL/GenBank/DDBJ whole genome shotgun (WGS) entry which is preliminary data.</text>
</comment>
<dbReference type="PANTHER" id="PTHR31022">
    <property type="entry name" value="CENTRIOLE, CILIA AND SPINDLE-ASSOCIATED PROTEIN"/>
    <property type="match status" value="1"/>
</dbReference>
<evidence type="ECO:0000313" key="3">
    <source>
        <dbReference type="Proteomes" id="UP001148018"/>
    </source>
</evidence>
<evidence type="ECO:0000313" key="2">
    <source>
        <dbReference type="EMBL" id="KAJ3615100.1"/>
    </source>
</evidence>
<dbReference type="GO" id="GO:0035869">
    <property type="term" value="C:ciliary transition zone"/>
    <property type="evidence" value="ECO:0007669"/>
    <property type="project" value="TreeGrafter"/>
</dbReference>
<reference evidence="2" key="1">
    <citation type="submission" date="2022-07" db="EMBL/GenBank/DDBJ databases">
        <title>Chromosome-level genome of Muraenolepis orangiensis.</title>
        <authorList>
            <person name="Kim J."/>
        </authorList>
    </citation>
    <scope>NUCLEOTIDE SEQUENCE</scope>
    <source>
        <strain evidence="2">KU_S4_2022</strain>
        <tissue evidence="2">Muscle</tissue>
    </source>
</reference>
<gene>
    <name evidence="2" type="ORF">NHX12_018668</name>
</gene>
<dbReference type="Proteomes" id="UP001148018">
    <property type="component" value="Unassembled WGS sequence"/>
</dbReference>
<dbReference type="GO" id="GO:0005819">
    <property type="term" value="C:spindle"/>
    <property type="evidence" value="ECO:0007669"/>
    <property type="project" value="TreeGrafter"/>
</dbReference>
<feature type="compositionally biased region" description="Polar residues" evidence="1">
    <location>
        <begin position="68"/>
        <end position="82"/>
    </location>
</feature>
<name>A0A9Q0IY64_9TELE</name>
<organism evidence="2 3">
    <name type="scientific">Muraenolepis orangiensis</name>
    <name type="common">Patagonian moray cod</name>
    <dbReference type="NCBI Taxonomy" id="630683"/>
    <lineage>
        <taxon>Eukaryota</taxon>
        <taxon>Metazoa</taxon>
        <taxon>Chordata</taxon>
        <taxon>Craniata</taxon>
        <taxon>Vertebrata</taxon>
        <taxon>Euteleostomi</taxon>
        <taxon>Actinopterygii</taxon>
        <taxon>Neopterygii</taxon>
        <taxon>Teleostei</taxon>
        <taxon>Neoteleostei</taxon>
        <taxon>Acanthomorphata</taxon>
        <taxon>Zeiogadaria</taxon>
        <taxon>Gadariae</taxon>
        <taxon>Gadiformes</taxon>
        <taxon>Muraenolepidoidei</taxon>
        <taxon>Muraenolepididae</taxon>
        <taxon>Muraenolepis</taxon>
    </lineage>
</organism>
<evidence type="ECO:0008006" key="4">
    <source>
        <dbReference type="Google" id="ProtNLM"/>
    </source>
</evidence>
<accession>A0A9Q0IY64</accession>
<keyword evidence="3" id="KW-1185">Reference proteome</keyword>
<dbReference type="GO" id="GO:1901673">
    <property type="term" value="P:regulation of mitotic spindle assembly"/>
    <property type="evidence" value="ECO:0007669"/>
    <property type="project" value="TreeGrafter"/>
</dbReference>
<evidence type="ECO:0000256" key="1">
    <source>
        <dbReference type="SAM" id="MobiDB-lite"/>
    </source>
</evidence>
<dbReference type="Pfam" id="PF15748">
    <property type="entry name" value="CCSAP"/>
    <property type="match status" value="1"/>
</dbReference>
<dbReference type="GO" id="GO:0008017">
    <property type="term" value="F:microtubule binding"/>
    <property type="evidence" value="ECO:0007669"/>
    <property type="project" value="TreeGrafter"/>
</dbReference>
<dbReference type="PANTHER" id="PTHR31022:SF6">
    <property type="entry name" value="CENTRIOLE, CILIA AND SPINDLE-ASSOCIATED PROTEIN"/>
    <property type="match status" value="1"/>
</dbReference>
<feature type="compositionally biased region" description="Basic and acidic residues" evidence="1">
    <location>
        <begin position="96"/>
        <end position="111"/>
    </location>
</feature>
<feature type="compositionally biased region" description="Basic and acidic residues" evidence="1">
    <location>
        <begin position="236"/>
        <end position="262"/>
    </location>
</feature>